<gene>
    <name evidence="2" type="ORF">ACFP1K_24680</name>
</gene>
<evidence type="ECO:0000313" key="2">
    <source>
        <dbReference type="EMBL" id="MFC6084375.1"/>
    </source>
</evidence>
<accession>A0ABW1NMQ1</accession>
<dbReference type="PANTHER" id="PTHR47691:SF3">
    <property type="entry name" value="HTH-TYPE TRANSCRIPTIONAL REGULATOR RV0890C-RELATED"/>
    <property type="match status" value="1"/>
</dbReference>
<organism evidence="2 3">
    <name type="scientific">Sphaerisporangium aureirubrum</name>
    <dbReference type="NCBI Taxonomy" id="1544736"/>
    <lineage>
        <taxon>Bacteria</taxon>
        <taxon>Bacillati</taxon>
        <taxon>Actinomycetota</taxon>
        <taxon>Actinomycetes</taxon>
        <taxon>Streptosporangiales</taxon>
        <taxon>Streptosporangiaceae</taxon>
        <taxon>Sphaerisporangium</taxon>
    </lineage>
</organism>
<name>A0ABW1NMQ1_9ACTN</name>
<proteinExistence type="predicted"/>
<evidence type="ECO:0000259" key="1">
    <source>
        <dbReference type="Pfam" id="PF13191"/>
    </source>
</evidence>
<dbReference type="SUPFAM" id="SSF48452">
    <property type="entry name" value="TPR-like"/>
    <property type="match status" value="2"/>
</dbReference>
<sequence>MSDPRRPAEISVEARLDGHASGNVLGQGVQINFGPAPRPMVLVEPVPPRGLASLDRLVSRQAETAALLECVDPAVSGGDATVTTLVAGPAGIGKSLLARHVAATAVERGWFPGGALFVDVHGYEPERRAEAADLFGAMLRVLGTPGDRVPENPGERATAFHLRLAEEDRPVLLVLDNVADVGQIAAALPRQRRHRALVTSRHMLGEMPDARFLTLDRLSAGSAAELIDMTLRRRDPRDARMAEGRAAAARMAELCDHLPLALRIAAEVLAGEPALAVSDLVSDLQDARVRLDGLEYGDLSVRTAFDLSYRHLTPELARMVRLVSYCPGPHFSIEAVAALADQPVAQARRSLATLSRANLIERSADGLNRWRMHELVRLYVRDVAARASAADEAATAVDRLLRHYLAAAVEADAQLVSLSRTPDVGGPAVAQVLAWFETERVNMLAALGLAQSIGNRDVVLRLASALTYFLQSRHHHDDLTTMTGFALRSGFARDASMSGQSTRSLENVGLSVRETGDLATAAAIHRAAAGHYRLTDDLRGEARALTNLGICLAEGGEPGEAAAVLDQAAGLHRRAGDRSGEAVARTTLGQTLMSLRRHDEGVTVLREAVDLFRSDGDDRGQAAAATTLGVALLEVGRHEEAVEPLRRSEAIHRRTGDRHGCAVALSNLGGALRKTRDLGEAAASLERALDLFRDVGDVRGEVGALVNLGLVSASRGNLDSAADMLQRAADLAHEGGMRADQARAFTNLGIVLTKSRRRADALTVLHAAAGIYRELGDDRRHARTVALLESVGGG</sequence>
<feature type="domain" description="Orc1-like AAA ATPase" evidence="1">
    <location>
        <begin position="56"/>
        <end position="179"/>
    </location>
</feature>
<dbReference type="EMBL" id="JBHSRF010000041">
    <property type="protein sequence ID" value="MFC6084375.1"/>
    <property type="molecule type" value="Genomic_DNA"/>
</dbReference>
<evidence type="ECO:0000313" key="3">
    <source>
        <dbReference type="Proteomes" id="UP001596137"/>
    </source>
</evidence>
<protein>
    <submittedName>
        <fullName evidence="2">Tetratricopeptide repeat protein</fullName>
    </submittedName>
</protein>
<dbReference type="Gene3D" id="3.40.50.300">
    <property type="entry name" value="P-loop containing nucleotide triphosphate hydrolases"/>
    <property type="match status" value="1"/>
</dbReference>
<dbReference type="SMART" id="SM00028">
    <property type="entry name" value="TPR"/>
    <property type="match status" value="6"/>
</dbReference>
<dbReference type="SUPFAM" id="SSF52540">
    <property type="entry name" value="P-loop containing nucleoside triphosphate hydrolases"/>
    <property type="match status" value="1"/>
</dbReference>
<dbReference type="PANTHER" id="PTHR47691">
    <property type="entry name" value="REGULATOR-RELATED"/>
    <property type="match status" value="1"/>
</dbReference>
<dbReference type="RefSeq" id="WP_380757355.1">
    <property type="nucleotide sequence ID" value="NZ_JBHSRF010000041.1"/>
</dbReference>
<dbReference type="Pfam" id="PF13191">
    <property type="entry name" value="AAA_16"/>
    <property type="match status" value="1"/>
</dbReference>
<dbReference type="Pfam" id="PF13424">
    <property type="entry name" value="TPR_12"/>
    <property type="match status" value="2"/>
</dbReference>
<comment type="caution">
    <text evidence="2">The sequence shown here is derived from an EMBL/GenBank/DDBJ whole genome shotgun (WGS) entry which is preliminary data.</text>
</comment>
<dbReference type="InterPro" id="IPR041664">
    <property type="entry name" value="AAA_16"/>
</dbReference>
<dbReference type="Proteomes" id="UP001596137">
    <property type="component" value="Unassembled WGS sequence"/>
</dbReference>
<dbReference type="InterPro" id="IPR011990">
    <property type="entry name" value="TPR-like_helical_dom_sf"/>
</dbReference>
<dbReference type="InterPro" id="IPR027417">
    <property type="entry name" value="P-loop_NTPase"/>
</dbReference>
<keyword evidence="3" id="KW-1185">Reference proteome</keyword>
<dbReference type="InterPro" id="IPR019734">
    <property type="entry name" value="TPR_rpt"/>
</dbReference>
<dbReference type="PRINTS" id="PR00364">
    <property type="entry name" value="DISEASERSIST"/>
</dbReference>
<dbReference type="Gene3D" id="1.25.40.10">
    <property type="entry name" value="Tetratricopeptide repeat domain"/>
    <property type="match status" value="2"/>
</dbReference>
<reference evidence="3" key="1">
    <citation type="journal article" date="2019" name="Int. J. Syst. Evol. Microbiol.">
        <title>The Global Catalogue of Microorganisms (GCM) 10K type strain sequencing project: providing services to taxonomists for standard genome sequencing and annotation.</title>
        <authorList>
            <consortium name="The Broad Institute Genomics Platform"/>
            <consortium name="The Broad Institute Genome Sequencing Center for Infectious Disease"/>
            <person name="Wu L."/>
            <person name="Ma J."/>
        </authorList>
    </citation>
    <scope>NUCLEOTIDE SEQUENCE [LARGE SCALE GENOMIC DNA]</scope>
    <source>
        <strain evidence="3">JCM 30346</strain>
    </source>
</reference>